<feature type="region of interest" description="Disordered" evidence="2">
    <location>
        <begin position="582"/>
        <end position="614"/>
    </location>
</feature>
<gene>
    <name evidence="3" type="primary">100637094</name>
</gene>
<feature type="compositionally biased region" description="Basic and acidic residues" evidence="2">
    <location>
        <begin position="582"/>
        <end position="594"/>
    </location>
</feature>
<dbReference type="EnsemblMetazoa" id="Aqu2.1.23394_001">
    <property type="protein sequence ID" value="Aqu2.1.23394_001"/>
    <property type="gene ID" value="Aqu2.1.23394"/>
</dbReference>
<dbReference type="Proteomes" id="UP000007879">
    <property type="component" value="Unassembled WGS sequence"/>
</dbReference>
<sequence>MMIESVSDINSTSPSQHKPRGKKGSSASSQGSARSHRSEARRDTSSSSDQSDEERKSKSKRRVQRRRPPAFSTEEDDDERTDSADEGGDALKGSQSPPMTHTSFYNQYSGPTFSQPILKPLSPINLQVGYGSDLIHTGGRAGGGVLNNALDLSIVPSAIESDERRGETVAVIDSGVVDSSPQSVHHHDPDSPVNDEGLSPEVSIVQGVSAEQEPRPPIPTLPPKPVTIATAGSSSVLPSPSLGPPTTNTALPFAGWGWGQPTLYSPFCATSGSVAGTPAVTDGLTPSLTSGTNTYLQAAICQELDGVLVVNVRWRNKTFSGSLIDVQHHKWAPPRLSDAGVPDMTLKLKDLLGGTGAGAGAKVSADSEKDSVDVEAMEDQPRENGDQQNRDESKESSIIAMETGESMNTDREQSKLIDRGQFTEADSVKGTHLNGEHSLTSDQTSSPLRQSNGLHHVPSITGGAEDKTKTGPSLPPFDAVKSPQPQLALDEKEKPKETSPPSTNTPSVLFPPTVNSVIVAGGGGDSKMAADNHVNFHTLVDVAASMKPVHDEKGVVSSDDTLSDKETSSDCLKSTLAYHPEDHGLHLHGNRGDDSDSSGSGSLSPVKKKVHHRKVGVVSTPSVVKEAKEDGKPMELSFNSASFLNNHQIPPISPGDHTSGHAPSHSAAIEKELLQPQPPKVMKGQYWSPAAVNSSIGKELDSRFPPNVDTSNPSAHFPPHGLAHFSDMAPGGIMIPGNPTHTVIQDKGKGLSGSSRKRKPDDSSSHKHQMSPPTSKDIDSMRIMSGKPLPPLPSSFKSGKPSDPSVIMQPGGVVQSQGDGKSVPDGFVYEPSLPMSREYQIIAYERERQKAAAAEEKLKADGSGLPKVKRPREQHDHRHASSPSPPSSFKKERIHHQPSVIPPGVVVSDHMLHRHMGSIVGHPPQVKQEHRPSRPPSKPGHHHHSSSSGGSSSSKAGGPSQPDKKRLHQRKEGGIIGGAQIKKEPEQIQQWLPPGSLPPTSFVPIAAGGMAQPTILNLPPGLSISSPSHLPPSFSAQYNLQLLQPNSALAPPPPSSKPKDSIHSRARQTPSPNPKKPHEWQPHGFSGHPHVITPTPTKPEHGSSRHGQLPGEGKSQSGGGHLRMAHASSRHKQDGGGGGSSSSSRSIPSHSHPPQPSPTHSTIRNGIAATPILTAGGGPTTSEDFMKLNLLQLEALKNSGGAGLTFQSPQDFLTWQAAAARAGQLSAMGIPQSNEAAFQMQLLAQQQMAAAAMAQQQHQQQQQQQQQNEAAMANFQQALAASQGMPAVIPFMQPFPLATPTGVFTIPPPPPNKRDS</sequence>
<feature type="compositionally biased region" description="Polar residues" evidence="2">
    <location>
        <begin position="437"/>
        <end position="453"/>
    </location>
</feature>
<feature type="region of interest" description="Disordered" evidence="2">
    <location>
        <begin position="1045"/>
        <end position="1163"/>
    </location>
</feature>
<feature type="compositionally biased region" description="Polar residues" evidence="2">
    <location>
        <begin position="7"/>
        <end position="16"/>
    </location>
</feature>
<feature type="region of interest" description="Disordered" evidence="2">
    <location>
        <begin position="356"/>
        <end position="513"/>
    </location>
</feature>
<feature type="region of interest" description="Disordered" evidence="2">
    <location>
        <begin position="736"/>
        <end position="822"/>
    </location>
</feature>
<feature type="compositionally biased region" description="Polar residues" evidence="2">
    <location>
        <begin position="93"/>
        <end position="107"/>
    </location>
</feature>
<feature type="compositionally biased region" description="Basic residues" evidence="2">
    <location>
        <begin position="57"/>
        <end position="68"/>
    </location>
</feature>
<evidence type="ECO:0000313" key="3">
    <source>
        <dbReference type="EnsemblMetazoa" id="Aqu2.1.23394_001"/>
    </source>
</evidence>
<reference evidence="3" key="2">
    <citation type="submission" date="2017-05" db="UniProtKB">
        <authorList>
            <consortium name="EnsemblMetazoa"/>
        </authorList>
    </citation>
    <scope>IDENTIFICATION</scope>
</reference>
<feature type="compositionally biased region" description="Basic and acidic residues" evidence="2">
    <location>
        <begin position="408"/>
        <end position="418"/>
    </location>
</feature>
<feature type="region of interest" description="Disordered" evidence="2">
    <location>
        <begin position="917"/>
        <end position="969"/>
    </location>
</feature>
<dbReference type="eggNOG" id="ENOG502QSUK">
    <property type="taxonomic scope" value="Eukaryota"/>
</dbReference>
<dbReference type="InterPro" id="IPR040010">
    <property type="entry name" value="ZN608/ZN609"/>
</dbReference>
<dbReference type="OMA" id="IDSMRIM"/>
<dbReference type="GO" id="GO:0005634">
    <property type="term" value="C:nucleus"/>
    <property type="evidence" value="ECO:0007669"/>
    <property type="project" value="TreeGrafter"/>
</dbReference>
<feature type="region of interest" description="Disordered" evidence="2">
    <location>
        <begin position="177"/>
        <end position="198"/>
    </location>
</feature>
<feature type="compositionally biased region" description="Basic and acidic residues" evidence="2">
    <location>
        <begin position="379"/>
        <end position="395"/>
    </location>
</feature>
<dbReference type="EnsemblMetazoa" id="XM_020000350.1">
    <property type="protein sequence ID" value="XP_019855909.1"/>
    <property type="gene ID" value="LOC100637094"/>
</dbReference>
<reference evidence="4" key="1">
    <citation type="journal article" date="2010" name="Nature">
        <title>The Amphimedon queenslandica genome and the evolution of animal complexity.</title>
        <authorList>
            <person name="Srivastava M."/>
            <person name="Simakov O."/>
            <person name="Chapman J."/>
            <person name="Fahey B."/>
            <person name="Gauthier M.E."/>
            <person name="Mitros T."/>
            <person name="Richards G.S."/>
            <person name="Conaco C."/>
            <person name="Dacre M."/>
            <person name="Hellsten U."/>
            <person name="Larroux C."/>
            <person name="Putnam N.H."/>
            <person name="Stanke M."/>
            <person name="Adamska M."/>
            <person name="Darling A."/>
            <person name="Degnan S.M."/>
            <person name="Oakley T.H."/>
            <person name="Plachetzki D.C."/>
            <person name="Zhai Y."/>
            <person name="Adamski M."/>
            <person name="Calcino A."/>
            <person name="Cummins S.F."/>
            <person name="Goodstein D.M."/>
            <person name="Harris C."/>
            <person name="Jackson D.J."/>
            <person name="Leys S.P."/>
            <person name="Shu S."/>
            <person name="Woodcroft B.J."/>
            <person name="Vervoort M."/>
            <person name="Kosik K.S."/>
            <person name="Manning G."/>
            <person name="Degnan B.M."/>
            <person name="Rokhsar D.S."/>
        </authorList>
    </citation>
    <scope>NUCLEOTIDE SEQUENCE [LARGE SCALE GENOMIC DNA]</scope>
</reference>
<dbReference type="InParanoid" id="A0A1X7U7B1"/>
<feature type="coiled-coil region" evidence="1">
    <location>
        <begin position="1244"/>
        <end position="1274"/>
    </location>
</feature>
<organism evidence="3">
    <name type="scientific">Amphimedon queenslandica</name>
    <name type="common">Sponge</name>
    <dbReference type="NCBI Taxonomy" id="400682"/>
    <lineage>
        <taxon>Eukaryota</taxon>
        <taxon>Metazoa</taxon>
        <taxon>Porifera</taxon>
        <taxon>Demospongiae</taxon>
        <taxon>Heteroscleromorpha</taxon>
        <taxon>Haplosclerida</taxon>
        <taxon>Niphatidae</taxon>
        <taxon>Amphimedon</taxon>
    </lineage>
</organism>
<protein>
    <submittedName>
        <fullName evidence="3">Uncharacterized protein</fullName>
    </submittedName>
</protein>
<name>A0A1X7U7B1_AMPQE</name>
<feature type="region of interest" description="Disordered" evidence="2">
    <location>
        <begin position="853"/>
        <end position="895"/>
    </location>
</feature>
<feature type="compositionally biased region" description="Low complexity" evidence="2">
    <location>
        <begin position="24"/>
        <end position="33"/>
    </location>
</feature>
<feature type="compositionally biased region" description="Low complexity" evidence="2">
    <location>
        <begin position="946"/>
        <end position="960"/>
    </location>
</feature>
<dbReference type="STRING" id="400682.A0A1X7U7B1"/>
<accession>A0A1X7U7B1</accession>
<evidence type="ECO:0000256" key="2">
    <source>
        <dbReference type="SAM" id="MobiDB-lite"/>
    </source>
</evidence>
<dbReference type="PANTHER" id="PTHR21564">
    <property type="entry name" value="BRAKELESS PROTEIN"/>
    <property type="match status" value="1"/>
</dbReference>
<dbReference type="PANTHER" id="PTHR21564:SF5">
    <property type="entry name" value="SCRIBBLER, ISOFORM J"/>
    <property type="match status" value="1"/>
</dbReference>
<evidence type="ECO:0000256" key="1">
    <source>
        <dbReference type="SAM" id="Coils"/>
    </source>
</evidence>
<feature type="compositionally biased region" description="Acidic residues" evidence="2">
    <location>
        <begin position="73"/>
        <end position="88"/>
    </location>
</feature>
<feature type="compositionally biased region" description="Low complexity" evidence="2">
    <location>
        <begin position="1141"/>
        <end position="1150"/>
    </location>
</feature>
<dbReference type="KEGG" id="aqu:100637094"/>
<feature type="region of interest" description="Disordered" evidence="2">
    <location>
        <begin position="1"/>
        <end position="107"/>
    </location>
</feature>
<evidence type="ECO:0000313" key="4">
    <source>
        <dbReference type="Proteomes" id="UP000007879"/>
    </source>
</evidence>
<keyword evidence="4" id="KW-1185">Reference proteome</keyword>
<keyword evidence="1" id="KW-0175">Coiled coil</keyword>
<feature type="region of interest" description="Disordered" evidence="2">
    <location>
        <begin position="698"/>
        <end position="717"/>
    </location>
</feature>
<dbReference type="OrthoDB" id="5863628at2759"/>
<proteinExistence type="predicted"/>
<dbReference type="GO" id="GO:0006357">
    <property type="term" value="P:regulation of transcription by RNA polymerase II"/>
    <property type="evidence" value="ECO:0007669"/>
    <property type="project" value="TreeGrafter"/>
</dbReference>